<accession>A0A7S1UWG4</accession>
<dbReference type="Gene3D" id="3.30.70.100">
    <property type="match status" value="2"/>
</dbReference>
<dbReference type="InterPro" id="IPR010753">
    <property type="entry name" value="DUF1330"/>
</dbReference>
<proteinExistence type="predicted"/>
<evidence type="ECO:0000256" key="1">
    <source>
        <dbReference type="SAM" id="MobiDB-lite"/>
    </source>
</evidence>
<dbReference type="Pfam" id="PF07045">
    <property type="entry name" value="DUF1330"/>
    <property type="match status" value="2"/>
</dbReference>
<dbReference type="AlphaFoldDB" id="A0A7S1UWG4"/>
<dbReference type="PANTHER" id="PTHR41521">
    <property type="match status" value="1"/>
</dbReference>
<dbReference type="InterPro" id="IPR011008">
    <property type="entry name" value="Dimeric_a/b-barrel"/>
</dbReference>
<reference evidence="3" key="1">
    <citation type="submission" date="2021-01" db="EMBL/GenBank/DDBJ databases">
        <authorList>
            <person name="Corre E."/>
            <person name="Pelletier E."/>
            <person name="Niang G."/>
            <person name="Scheremetjew M."/>
            <person name="Finn R."/>
            <person name="Kale V."/>
            <person name="Holt S."/>
            <person name="Cochrane G."/>
            <person name="Meng A."/>
            <person name="Brown T."/>
            <person name="Cohen L."/>
        </authorList>
    </citation>
    <scope>NUCLEOTIDE SEQUENCE</scope>
    <source>
        <strain evidence="3">CCMP 410</strain>
    </source>
</reference>
<evidence type="ECO:0000313" key="3">
    <source>
        <dbReference type="EMBL" id="CAD9280632.1"/>
    </source>
</evidence>
<gene>
    <name evidence="3" type="ORF">GOCE00092_LOCUS9542</name>
</gene>
<protein>
    <recommendedName>
        <fullName evidence="2">DUF1330 domain-containing protein</fullName>
    </recommendedName>
</protein>
<dbReference type="SUPFAM" id="SSF54909">
    <property type="entry name" value="Dimeric alpha+beta barrel"/>
    <property type="match status" value="2"/>
</dbReference>
<feature type="region of interest" description="Disordered" evidence="1">
    <location>
        <begin position="1"/>
        <end position="47"/>
    </location>
</feature>
<evidence type="ECO:0000259" key="2">
    <source>
        <dbReference type="Pfam" id="PF07045"/>
    </source>
</evidence>
<dbReference type="EMBL" id="HBGK01018934">
    <property type="protein sequence ID" value="CAD9280632.1"/>
    <property type="molecule type" value="Transcribed_RNA"/>
</dbReference>
<feature type="domain" description="DUF1330" evidence="2">
    <location>
        <begin position="160"/>
        <end position="254"/>
    </location>
</feature>
<dbReference type="PANTHER" id="PTHR41521:SF4">
    <property type="entry name" value="BLR0684 PROTEIN"/>
    <property type="match status" value="1"/>
</dbReference>
<organism evidence="3">
    <name type="scientific">Grammatophora oceanica</name>
    <dbReference type="NCBI Taxonomy" id="210454"/>
    <lineage>
        <taxon>Eukaryota</taxon>
        <taxon>Sar</taxon>
        <taxon>Stramenopiles</taxon>
        <taxon>Ochrophyta</taxon>
        <taxon>Bacillariophyta</taxon>
        <taxon>Fragilariophyceae</taxon>
        <taxon>Fragilariophycidae</taxon>
        <taxon>Rhabdonematales</taxon>
        <taxon>Grammatophoraceae</taxon>
        <taxon>Grammatophora</taxon>
    </lineage>
</organism>
<feature type="domain" description="DUF1330" evidence="2">
    <location>
        <begin position="47"/>
        <end position="139"/>
    </location>
</feature>
<name>A0A7S1UWG4_9STRA</name>
<sequence>MIHPIGRILTHTPSKQSPSIPEIKINTMTENGHKDDQNNKPSSSPNPGYVFVTGKVTDPQKFGPNYAAKIPATLVPFGGTFLFKCMVPSVAYNEVANFENAVCLKFPSVQHALDWETSADYDALKPIRDETSDLNAFVILEGGNKAVANKSSDSDEKSKKGYLIATAKVTNGELLKKEYSSKVGATIEAFGGTFVVKGAAKTAAFNKQTGDPFDMVAIIEFPSVDKAIEWHSSDEYQALVDARNKATDALSFLVFEG</sequence>